<accession>A0ABN1JL23</accession>
<evidence type="ECO:0000256" key="4">
    <source>
        <dbReference type="ARBA" id="ARBA00022475"/>
    </source>
</evidence>
<protein>
    <recommendedName>
        <fullName evidence="3">histidine kinase</fullName>
        <ecNumber evidence="3">2.7.13.3</ecNumber>
    </recommendedName>
</protein>
<dbReference type="PROSITE" id="PS50885">
    <property type="entry name" value="HAMP"/>
    <property type="match status" value="1"/>
</dbReference>
<dbReference type="PRINTS" id="PR00344">
    <property type="entry name" value="BCTRLSENSOR"/>
</dbReference>
<dbReference type="Proteomes" id="UP001501510">
    <property type="component" value="Unassembled WGS sequence"/>
</dbReference>
<dbReference type="CDD" id="cd00075">
    <property type="entry name" value="HATPase"/>
    <property type="match status" value="1"/>
</dbReference>
<keyword evidence="6" id="KW-0808">Transferase</keyword>
<dbReference type="SMART" id="SM00304">
    <property type="entry name" value="HAMP"/>
    <property type="match status" value="1"/>
</dbReference>
<dbReference type="Gene3D" id="3.30.565.10">
    <property type="entry name" value="Histidine kinase-like ATPase, C-terminal domain"/>
    <property type="match status" value="1"/>
</dbReference>
<keyword evidence="7 15" id="KW-0812">Transmembrane</keyword>
<feature type="transmembrane region" description="Helical" evidence="15">
    <location>
        <begin position="12"/>
        <end position="35"/>
    </location>
</feature>
<dbReference type="CDD" id="cd06225">
    <property type="entry name" value="HAMP"/>
    <property type="match status" value="1"/>
</dbReference>
<dbReference type="InterPro" id="IPR004358">
    <property type="entry name" value="Sig_transdc_His_kin-like_C"/>
</dbReference>
<dbReference type="Pfam" id="PF00512">
    <property type="entry name" value="HisKA"/>
    <property type="match status" value="1"/>
</dbReference>
<evidence type="ECO:0000313" key="19">
    <source>
        <dbReference type="Proteomes" id="UP001501510"/>
    </source>
</evidence>
<evidence type="ECO:0000256" key="8">
    <source>
        <dbReference type="ARBA" id="ARBA00022741"/>
    </source>
</evidence>
<dbReference type="SMART" id="SM00387">
    <property type="entry name" value="HATPase_c"/>
    <property type="match status" value="1"/>
</dbReference>
<dbReference type="Pfam" id="PF00672">
    <property type="entry name" value="HAMP"/>
    <property type="match status" value="1"/>
</dbReference>
<keyword evidence="13 15" id="KW-0472">Membrane</keyword>
<dbReference type="InterPro" id="IPR036097">
    <property type="entry name" value="HisK_dim/P_sf"/>
</dbReference>
<dbReference type="InterPro" id="IPR036890">
    <property type="entry name" value="HATPase_C_sf"/>
</dbReference>
<feature type="domain" description="HAMP" evidence="17">
    <location>
        <begin position="194"/>
        <end position="233"/>
    </location>
</feature>
<dbReference type="EC" id="2.7.13.3" evidence="3"/>
<keyword evidence="19" id="KW-1185">Reference proteome</keyword>
<keyword evidence="10" id="KW-0067">ATP-binding</keyword>
<evidence type="ECO:0000256" key="14">
    <source>
        <dbReference type="SAM" id="Coils"/>
    </source>
</evidence>
<evidence type="ECO:0000313" key="18">
    <source>
        <dbReference type="EMBL" id="GAA0742003.1"/>
    </source>
</evidence>
<keyword evidence="14" id="KW-0175">Coiled coil</keyword>
<dbReference type="EMBL" id="BAAACG010000010">
    <property type="protein sequence ID" value="GAA0742003.1"/>
    <property type="molecule type" value="Genomic_DNA"/>
</dbReference>
<feature type="transmembrane region" description="Helical" evidence="15">
    <location>
        <begin position="125"/>
        <end position="143"/>
    </location>
</feature>
<comment type="caution">
    <text evidence="18">The sequence shown here is derived from an EMBL/GenBank/DDBJ whole genome shotgun (WGS) entry which is preliminary data.</text>
</comment>
<evidence type="ECO:0000256" key="9">
    <source>
        <dbReference type="ARBA" id="ARBA00022777"/>
    </source>
</evidence>
<evidence type="ECO:0000256" key="5">
    <source>
        <dbReference type="ARBA" id="ARBA00022553"/>
    </source>
</evidence>
<name>A0ABN1JL23_9CLOT</name>
<dbReference type="InterPro" id="IPR003594">
    <property type="entry name" value="HATPase_dom"/>
</dbReference>
<dbReference type="InterPro" id="IPR050398">
    <property type="entry name" value="HssS/ArlS-like"/>
</dbReference>
<dbReference type="SUPFAM" id="SSF55874">
    <property type="entry name" value="ATPase domain of HSP90 chaperone/DNA topoisomerase II/histidine kinase"/>
    <property type="match status" value="1"/>
</dbReference>
<dbReference type="InterPro" id="IPR003661">
    <property type="entry name" value="HisK_dim/P_dom"/>
</dbReference>
<evidence type="ECO:0000256" key="6">
    <source>
        <dbReference type="ARBA" id="ARBA00022679"/>
    </source>
</evidence>
<dbReference type="InterPro" id="IPR003660">
    <property type="entry name" value="HAMP_dom"/>
</dbReference>
<evidence type="ECO:0000256" key="2">
    <source>
        <dbReference type="ARBA" id="ARBA00004651"/>
    </source>
</evidence>
<keyword evidence="9 18" id="KW-0418">Kinase</keyword>
<feature type="coiled-coil region" evidence="14">
    <location>
        <begin position="221"/>
        <end position="248"/>
    </location>
</feature>
<comment type="catalytic activity">
    <reaction evidence="1">
        <text>ATP + protein L-histidine = ADP + protein N-phospho-L-histidine.</text>
        <dbReference type="EC" id="2.7.13.3"/>
    </reaction>
</comment>
<gene>
    <name evidence="18" type="ORF">GCM10008906_23960</name>
</gene>
<dbReference type="Pfam" id="PF02518">
    <property type="entry name" value="HATPase_c"/>
    <property type="match status" value="1"/>
</dbReference>
<feature type="transmembrane region" description="Helical" evidence="15">
    <location>
        <begin position="155"/>
        <end position="175"/>
    </location>
</feature>
<comment type="subcellular location">
    <subcellularLocation>
        <location evidence="2">Cell membrane</location>
        <topology evidence="2">Multi-pass membrane protein</topology>
    </subcellularLocation>
</comment>
<dbReference type="GO" id="GO:0016301">
    <property type="term" value="F:kinase activity"/>
    <property type="evidence" value="ECO:0007669"/>
    <property type="project" value="UniProtKB-KW"/>
</dbReference>
<sequence>MMKKSISRKLMKNYISMYILASVLVIFVFIMLLSLSNVFNDYRDNNYAKQLIKDDYNKIDTKLIKDHNGTIFVVNKDLKVVPIWGENLPQNKSFTMSKWTDFINKIDENNRDFKCSIEYNDKNKFWLIVKMPVAVNFLFNFNINRAKGVLPEAMLILAILCLTCFLIILIYVYIYSKLTSKYFIKPLDMFCYMVKTLEKGNYRERLQIYKKDEFGALSDSFNKLADSLENEKRLRKEIEENRKRLILDISHDLKNPLTSTMGSLELCLQENNFKKQKHYLKMAYDNSIRAKALINDLFEYSKMDSEEYKLTFEKIDLCEYMRIQIASEIDAIEEAGLISEYEIPEKSIYAEIDTIHFGRVIHNLITNTIKYNKVNTKIKISLKEIDENIEIIVQDNGIGIDKKLAVEIFNRFVRENKNTQTSGTGLGLTIAKKIVTMHNGTISLKTDINRGCRFLIIIPKSYNNP</sequence>
<keyword evidence="12" id="KW-0902">Two-component regulatory system</keyword>
<evidence type="ECO:0000256" key="13">
    <source>
        <dbReference type="ARBA" id="ARBA00023136"/>
    </source>
</evidence>
<evidence type="ECO:0000256" key="7">
    <source>
        <dbReference type="ARBA" id="ARBA00022692"/>
    </source>
</evidence>
<dbReference type="SMART" id="SM00388">
    <property type="entry name" value="HisKA"/>
    <property type="match status" value="1"/>
</dbReference>
<dbReference type="SUPFAM" id="SSF158472">
    <property type="entry name" value="HAMP domain-like"/>
    <property type="match status" value="1"/>
</dbReference>
<evidence type="ECO:0000256" key="10">
    <source>
        <dbReference type="ARBA" id="ARBA00022840"/>
    </source>
</evidence>
<keyword evidence="11 15" id="KW-1133">Transmembrane helix</keyword>
<evidence type="ECO:0000256" key="3">
    <source>
        <dbReference type="ARBA" id="ARBA00012438"/>
    </source>
</evidence>
<keyword evidence="4" id="KW-1003">Cell membrane</keyword>
<dbReference type="PANTHER" id="PTHR45528">
    <property type="entry name" value="SENSOR HISTIDINE KINASE CPXA"/>
    <property type="match status" value="1"/>
</dbReference>
<dbReference type="Gene3D" id="6.10.340.10">
    <property type="match status" value="1"/>
</dbReference>
<feature type="domain" description="Histidine kinase" evidence="16">
    <location>
        <begin position="248"/>
        <end position="462"/>
    </location>
</feature>
<evidence type="ECO:0000259" key="16">
    <source>
        <dbReference type="PROSITE" id="PS50109"/>
    </source>
</evidence>
<evidence type="ECO:0000259" key="17">
    <source>
        <dbReference type="PROSITE" id="PS50885"/>
    </source>
</evidence>
<dbReference type="PROSITE" id="PS50109">
    <property type="entry name" value="HIS_KIN"/>
    <property type="match status" value="1"/>
</dbReference>
<keyword evidence="5" id="KW-0597">Phosphoprotein</keyword>
<keyword evidence="8" id="KW-0547">Nucleotide-binding</keyword>
<organism evidence="18 19">
    <name type="scientific">Clostridium oceanicum</name>
    <dbReference type="NCBI Taxonomy" id="1543"/>
    <lineage>
        <taxon>Bacteria</taxon>
        <taxon>Bacillati</taxon>
        <taxon>Bacillota</taxon>
        <taxon>Clostridia</taxon>
        <taxon>Eubacteriales</taxon>
        <taxon>Clostridiaceae</taxon>
        <taxon>Clostridium</taxon>
    </lineage>
</organism>
<evidence type="ECO:0000256" key="15">
    <source>
        <dbReference type="SAM" id="Phobius"/>
    </source>
</evidence>
<evidence type="ECO:0000256" key="12">
    <source>
        <dbReference type="ARBA" id="ARBA00023012"/>
    </source>
</evidence>
<evidence type="ECO:0000256" key="1">
    <source>
        <dbReference type="ARBA" id="ARBA00000085"/>
    </source>
</evidence>
<dbReference type="SUPFAM" id="SSF47384">
    <property type="entry name" value="Homodimeric domain of signal transducing histidine kinase"/>
    <property type="match status" value="1"/>
</dbReference>
<evidence type="ECO:0000256" key="11">
    <source>
        <dbReference type="ARBA" id="ARBA00022989"/>
    </source>
</evidence>
<dbReference type="CDD" id="cd00082">
    <property type="entry name" value="HisKA"/>
    <property type="match status" value="1"/>
</dbReference>
<dbReference type="PANTHER" id="PTHR45528:SF1">
    <property type="entry name" value="SENSOR HISTIDINE KINASE CPXA"/>
    <property type="match status" value="1"/>
</dbReference>
<dbReference type="Gene3D" id="1.10.287.130">
    <property type="match status" value="1"/>
</dbReference>
<dbReference type="InterPro" id="IPR005467">
    <property type="entry name" value="His_kinase_dom"/>
</dbReference>
<reference evidence="18 19" key="1">
    <citation type="journal article" date="2019" name="Int. J. Syst. Evol. Microbiol.">
        <title>The Global Catalogue of Microorganisms (GCM) 10K type strain sequencing project: providing services to taxonomists for standard genome sequencing and annotation.</title>
        <authorList>
            <consortium name="The Broad Institute Genomics Platform"/>
            <consortium name="The Broad Institute Genome Sequencing Center for Infectious Disease"/>
            <person name="Wu L."/>
            <person name="Ma J."/>
        </authorList>
    </citation>
    <scope>NUCLEOTIDE SEQUENCE [LARGE SCALE GENOMIC DNA]</scope>
    <source>
        <strain evidence="18 19">JCM 1407</strain>
    </source>
</reference>
<proteinExistence type="predicted"/>